<dbReference type="InterPro" id="IPR012762">
    <property type="entry name" value="Ubiq_biosynth_COQ9"/>
</dbReference>
<dbReference type="Pfam" id="PF08511">
    <property type="entry name" value="COQ9"/>
    <property type="match status" value="1"/>
</dbReference>
<dbReference type="RefSeq" id="WP_050530446.1">
    <property type="nucleotide sequence ID" value="NZ_AQQZ01000003.1"/>
</dbReference>
<comment type="function">
    <text evidence="6">Membrane-associated protein that warps the membrane surface to access and bind aromatic isoprenes with high specificity, including ubiquinone (CoQ) isoprene intermediates and presents them directly to COQ7, therefore facilitating the COQ7-mediated hydroxylase step. Participates in the biosynthesis of coenzyme Q, also named ubiquinone, an essential lipid-soluble electron transporter for aerobic cellular respiration.</text>
</comment>
<dbReference type="Proteomes" id="UP000036938">
    <property type="component" value="Unassembled WGS sequence"/>
</dbReference>
<keyword evidence="4" id="KW-0809">Transit peptide</keyword>
<proteinExistence type="inferred from homology"/>
<organism evidence="8 9">
    <name type="scientific">Pseudaestuariivita atlantica</name>
    <dbReference type="NCBI Taxonomy" id="1317121"/>
    <lineage>
        <taxon>Bacteria</taxon>
        <taxon>Pseudomonadati</taxon>
        <taxon>Pseudomonadota</taxon>
        <taxon>Alphaproteobacteria</taxon>
        <taxon>Rhodobacterales</taxon>
        <taxon>Paracoccaceae</taxon>
        <taxon>Pseudaestuariivita</taxon>
    </lineage>
</organism>
<dbReference type="AlphaFoldDB" id="A0A0L1JR71"/>
<evidence type="ECO:0000256" key="5">
    <source>
        <dbReference type="ARBA" id="ARBA00023121"/>
    </source>
</evidence>
<dbReference type="OrthoDB" id="7201143at2"/>
<comment type="pathway">
    <text evidence="1">Cofactor biosynthesis; ubiquinone biosynthesis.</text>
</comment>
<evidence type="ECO:0000313" key="8">
    <source>
        <dbReference type="EMBL" id="KNG94289.1"/>
    </source>
</evidence>
<dbReference type="NCBIfam" id="TIGR02396">
    <property type="entry name" value="diverge_rpsU"/>
    <property type="match status" value="1"/>
</dbReference>
<dbReference type="EMBL" id="AQQZ01000003">
    <property type="protein sequence ID" value="KNG94289.1"/>
    <property type="molecule type" value="Genomic_DNA"/>
</dbReference>
<gene>
    <name evidence="8" type="ORF">ATO11_08770</name>
</gene>
<evidence type="ECO:0000256" key="3">
    <source>
        <dbReference type="ARBA" id="ARBA00022688"/>
    </source>
</evidence>
<reference evidence="8 9" key="1">
    <citation type="journal article" date="2015" name="Int. J. Syst. Evol. Microbiol.">
        <title>Aestuariivita atlantica sp. nov., isolated from deep sea sediment of the Atlantic Ocean.</title>
        <authorList>
            <person name="Li G."/>
            <person name="Lai Q."/>
            <person name="Du Y."/>
            <person name="Liu X."/>
            <person name="Sun F."/>
            <person name="Shao Z."/>
        </authorList>
    </citation>
    <scope>NUCLEOTIDE SEQUENCE [LARGE SCALE GENOMIC DNA]</scope>
    <source>
        <strain evidence="8 9">22II-S11-z3</strain>
    </source>
</reference>
<evidence type="ECO:0000313" key="9">
    <source>
        <dbReference type="Proteomes" id="UP000036938"/>
    </source>
</evidence>
<keyword evidence="8" id="KW-0830">Ubiquinone</keyword>
<dbReference type="PANTHER" id="PTHR21427:SF19">
    <property type="entry name" value="UBIQUINONE BIOSYNTHESIS PROTEIN COQ9, MITOCHONDRIAL"/>
    <property type="match status" value="1"/>
</dbReference>
<dbReference type="STRING" id="1317121.ATO11_08770"/>
<dbReference type="InterPro" id="IPR013718">
    <property type="entry name" value="COQ9_C"/>
</dbReference>
<comment type="similarity">
    <text evidence="2">Belongs to the COQ9 family.</text>
</comment>
<evidence type="ECO:0000256" key="1">
    <source>
        <dbReference type="ARBA" id="ARBA00004749"/>
    </source>
</evidence>
<dbReference type="GO" id="GO:0006744">
    <property type="term" value="P:ubiquinone biosynthetic process"/>
    <property type="evidence" value="ECO:0007669"/>
    <property type="project" value="UniProtKB-KW"/>
</dbReference>
<evidence type="ECO:0000256" key="4">
    <source>
        <dbReference type="ARBA" id="ARBA00022946"/>
    </source>
</evidence>
<name>A0A0L1JR71_9RHOB</name>
<evidence type="ECO:0000256" key="6">
    <source>
        <dbReference type="ARBA" id="ARBA00058104"/>
    </source>
</evidence>
<keyword evidence="5" id="KW-0446">Lipid-binding</keyword>
<keyword evidence="9" id="KW-1185">Reference proteome</keyword>
<evidence type="ECO:0000256" key="2">
    <source>
        <dbReference type="ARBA" id="ARBA00010766"/>
    </source>
</evidence>
<evidence type="ECO:0000259" key="7">
    <source>
        <dbReference type="Pfam" id="PF08511"/>
    </source>
</evidence>
<keyword evidence="3" id="KW-0831">Ubiquinone biosynthesis</keyword>
<comment type="caution">
    <text evidence="8">The sequence shown here is derived from an EMBL/GenBank/DDBJ whole genome shotgun (WGS) entry which is preliminary data.</text>
</comment>
<feature type="domain" description="COQ9 C-terminal" evidence="7">
    <location>
        <begin position="116"/>
        <end position="186"/>
    </location>
</feature>
<protein>
    <submittedName>
        <fullName evidence="8">COQ9 family ubiquinone biosynthesis protein</fullName>
    </submittedName>
</protein>
<sequence>MPAPHETVLATLVDAALPHVAFDGWGEATFRAAIADSGVDPAVARGVAPRGALDLAVAYHKAGDRVMQEAYRREDTAALKIREKITRAVELRLEAISDREAVRRGTTLFALPHNAATGAQLLWGTADAIWTVIGDTSTDGNWYTKRAILSGVYGATVLYWLGDQSEGQVETRAFLDRRIADVMTFEKTKAQLNQSAIGKQLMALPNFLLSQMRAPAAMPPADLPGQFRAPD</sequence>
<dbReference type="PANTHER" id="PTHR21427">
    <property type="entry name" value="UBIQUINONE BIOSYNTHESIS PROTEIN COQ9, MITOCHONDRIAL"/>
    <property type="match status" value="1"/>
</dbReference>
<accession>A0A0L1JR71</accession>
<dbReference type="PATRIC" id="fig|1317121.7.peg.2364"/>
<dbReference type="Gene3D" id="1.10.357.10">
    <property type="entry name" value="Tetracycline Repressor, domain 2"/>
    <property type="match status" value="1"/>
</dbReference>
<dbReference type="GO" id="GO:0008289">
    <property type="term" value="F:lipid binding"/>
    <property type="evidence" value="ECO:0007669"/>
    <property type="project" value="UniProtKB-KW"/>
</dbReference>